<dbReference type="Gene3D" id="3.40.50.2300">
    <property type="match status" value="1"/>
</dbReference>
<evidence type="ECO:0000256" key="7">
    <source>
        <dbReference type="ARBA" id="ARBA00023163"/>
    </source>
</evidence>
<dbReference type="InterPro" id="IPR011006">
    <property type="entry name" value="CheY-like_superfamily"/>
</dbReference>
<dbReference type="RefSeq" id="WP_131013596.1">
    <property type="nucleotide sequence ID" value="NZ_SIRE01000008.1"/>
</dbReference>
<organism evidence="11 12">
    <name type="scientific">Paenibacillus thalictri</name>
    <dbReference type="NCBI Taxonomy" id="2527873"/>
    <lineage>
        <taxon>Bacteria</taxon>
        <taxon>Bacillati</taxon>
        <taxon>Bacillota</taxon>
        <taxon>Bacilli</taxon>
        <taxon>Bacillales</taxon>
        <taxon>Paenibacillaceae</taxon>
        <taxon>Paenibacillus</taxon>
    </lineage>
</organism>
<dbReference type="CDD" id="cd17536">
    <property type="entry name" value="REC_YesN-like"/>
    <property type="match status" value="1"/>
</dbReference>
<dbReference type="EMBL" id="SIRE01000008">
    <property type="protein sequence ID" value="TBL78960.1"/>
    <property type="molecule type" value="Genomic_DNA"/>
</dbReference>
<dbReference type="GO" id="GO:0003700">
    <property type="term" value="F:DNA-binding transcription factor activity"/>
    <property type="evidence" value="ECO:0007669"/>
    <property type="project" value="InterPro"/>
</dbReference>
<evidence type="ECO:0000256" key="4">
    <source>
        <dbReference type="ARBA" id="ARBA00023012"/>
    </source>
</evidence>
<evidence type="ECO:0000256" key="5">
    <source>
        <dbReference type="ARBA" id="ARBA00023015"/>
    </source>
</evidence>
<keyword evidence="5" id="KW-0805">Transcription regulation</keyword>
<dbReference type="Gene3D" id="1.10.10.60">
    <property type="entry name" value="Homeodomain-like"/>
    <property type="match status" value="2"/>
</dbReference>
<feature type="modified residue" description="4-aspartylphosphate" evidence="8">
    <location>
        <position position="56"/>
    </location>
</feature>
<feature type="domain" description="HTH araC/xylS-type" evidence="9">
    <location>
        <begin position="434"/>
        <end position="532"/>
    </location>
</feature>
<comment type="subcellular location">
    <subcellularLocation>
        <location evidence="1">Cytoplasm</location>
    </subcellularLocation>
</comment>
<keyword evidence="3 8" id="KW-0597">Phosphoprotein</keyword>
<evidence type="ECO:0000313" key="11">
    <source>
        <dbReference type="EMBL" id="TBL78960.1"/>
    </source>
</evidence>
<dbReference type="PROSITE" id="PS50110">
    <property type="entry name" value="RESPONSE_REGULATORY"/>
    <property type="match status" value="1"/>
</dbReference>
<evidence type="ECO:0000256" key="6">
    <source>
        <dbReference type="ARBA" id="ARBA00023125"/>
    </source>
</evidence>
<dbReference type="PANTHER" id="PTHR42713:SF3">
    <property type="entry name" value="TRANSCRIPTIONAL REGULATORY PROTEIN HPTR"/>
    <property type="match status" value="1"/>
</dbReference>
<dbReference type="AlphaFoldDB" id="A0A4Q9DTE3"/>
<dbReference type="GO" id="GO:0005737">
    <property type="term" value="C:cytoplasm"/>
    <property type="evidence" value="ECO:0007669"/>
    <property type="project" value="UniProtKB-SubCell"/>
</dbReference>
<evidence type="ECO:0000256" key="8">
    <source>
        <dbReference type="PROSITE-ProRule" id="PRU00169"/>
    </source>
</evidence>
<sequence length="535" mass="60424">MQLKVISVDDEWLVRNHLRSLIDWERLGFTLCGEAGDGAEALELIRELQPHLVIADMNMPGMGGVELVRHISEMYPQVRIIALSSYDSYDYVRGSLHYGAMDYLLKHSLTPEALIQVLGRVKEKMSEELAQINARERERLKWEAAGPAVSQSYLKELLIGAGTPEARRKYVEYFQDMPYGRDGQQHVLFLMKLIHFDSLPLRMNEQELTLFIRSVTDMAMQIVADAGCAVYLERGSFGVLFSLENERSEYGMLQRVEAKKSRLEKSLELYFNSAGIVLGSAMFDSIAAISVQFTELRSRLDELQGYKPKAERHGGAPASLVTLNQEKELLAAAEACDAAETSRIVKEIVKACAANEAAFRRGAASVSAELIQLAVKIAQKAGMDAEWIFQEMKAGLSAPKNGQELERNLQALFARLIEELSLHQTSARYSRYVAQAVRIIQQRYSEGITLEETSEELHITPSYLSRLFKEETGATFTEYVTAYRIDRSAQLIRTRACSVKEIYQLVGFNSYSYFIKLFKEHMGETPHVYASKYGK</sequence>
<accession>A0A4Q9DTE3</accession>
<feature type="domain" description="Response regulatory" evidence="10">
    <location>
        <begin position="4"/>
        <end position="121"/>
    </location>
</feature>
<keyword evidence="12" id="KW-1185">Reference proteome</keyword>
<keyword evidence="4" id="KW-0902">Two-component regulatory system</keyword>
<evidence type="ECO:0000313" key="12">
    <source>
        <dbReference type="Proteomes" id="UP000293142"/>
    </source>
</evidence>
<comment type="caution">
    <text evidence="11">The sequence shown here is derived from an EMBL/GenBank/DDBJ whole genome shotgun (WGS) entry which is preliminary data.</text>
</comment>
<dbReference type="SMART" id="SM00342">
    <property type="entry name" value="HTH_ARAC"/>
    <property type="match status" value="1"/>
</dbReference>
<dbReference type="GO" id="GO:0043565">
    <property type="term" value="F:sequence-specific DNA binding"/>
    <property type="evidence" value="ECO:0007669"/>
    <property type="project" value="InterPro"/>
</dbReference>
<keyword evidence="6" id="KW-0238">DNA-binding</keyword>
<evidence type="ECO:0000256" key="3">
    <source>
        <dbReference type="ARBA" id="ARBA00022553"/>
    </source>
</evidence>
<dbReference type="SMART" id="SM00448">
    <property type="entry name" value="REC"/>
    <property type="match status" value="1"/>
</dbReference>
<dbReference type="InterPro" id="IPR001789">
    <property type="entry name" value="Sig_transdc_resp-reg_receiver"/>
</dbReference>
<name>A0A4Q9DTE3_9BACL</name>
<dbReference type="InterPro" id="IPR018060">
    <property type="entry name" value="HTH_AraC"/>
</dbReference>
<dbReference type="OrthoDB" id="9794370at2"/>
<dbReference type="InterPro" id="IPR009057">
    <property type="entry name" value="Homeodomain-like_sf"/>
</dbReference>
<dbReference type="Pfam" id="PF12833">
    <property type="entry name" value="HTH_18"/>
    <property type="match status" value="1"/>
</dbReference>
<dbReference type="Proteomes" id="UP000293142">
    <property type="component" value="Unassembled WGS sequence"/>
</dbReference>
<evidence type="ECO:0000256" key="2">
    <source>
        <dbReference type="ARBA" id="ARBA00022490"/>
    </source>
</evidence>
<proteinExistence type="predicted"/>
<dbReference type="GO" id="GO:0000160">
    <property type="term" value="P:phosphorelay signal transduction system"/>
    <property type="evidence" value="ECO:0007669"/>
    <property type="project" value="UniProtKB-KW"/>
</dbReference>
<evidence type="ECO:0000256" key="1">
    <source>
        <dbReference type="ARBA" id="ARBA00004496"/>
    </source>
</evidence>
<dbReference type="InterPro" id="IPR051552">
    <property type="entry name" value="HptR"/>
</dbReference>
<protein>
    <submittedName>
        <fullName evidence="11">Response regulator</fullName>
    </submittedName>
</protein>
<dbReference type="PANTHER" id="PTHR42713">
    <property type="entry name" value="HISTIDINE KINASE-RELATED"/>
    <property type="match status" value="1"/>
</dbReference>
<keyword evidence="7" id="KW-0804">Transcription</keyword>
<keyword evidence="2" id="KW-0963">Cytoplasm</keyword>
<dbReference type="SUPFAM" id="SSF52172">
    <property type="entry name" value="CheY-like"/>
    <property type="match status" value="1"/>
</dbReference>
<gene>
    <name evidence="11" type="ORF">EYB31_12070</name>
</gene>
<evidence type="ECO:0000259" key="10">
    <source>
        <dbReference type="PROSITE" id="PS50110"/>
    </source>
</evidence>
<dbReference type="PROSITE" id="PS01124">
    <property type="entry name" value="HTH_ARAC_FAMILY_2"/>
    <property type="match status" value="1"/>
</dbReference>
<dbReference type="Pfam" id="PF00072">
    <property type="entry name" value="Response_reg"/>
    <property type="match status" value="1"/>
</dbReference>
<evidence type="ECO:0000259" key="9">
    <source>
        <dbReference type="PROSITE" id="PS01124"/>
    </source>
</evidence>
<reference evidence="11 12" key="1">
    <citation type="submission" date="2019-02" db="EMBL/GenBank/DDBJ databases">
        <title>Paenibacillus sp. nov., isolated from surface-sterilized tissue of Thalictrum simplex L.</title>
        <authorList>
            <person name="Tuo L."/>
        </authorList>
    </citation>
    <scope>NUCLEOTIDE SEQUENCE [LARGE SCALE GENOMIC DNA]</scope>
    <source>
        <strain evidence="11 12">N2SHLJ1</strain>
    </source>
</reference>
<dbReference type="SUPFAM" id="SSF46689">
    <property type="entry name" value="Homeodomain-like"/>
    <property type="match status" value="2"/>
</dbReference>